<feature type="transmembrane region" description="Helical" evidence="1">
    <location>
        <begin position="227"/>
        <end position="249"/>
    </location>
</feature>
<dbReference type="EMBL" id="LT629742">
    <property type="protein sequence ID" value="SDR78084.1"/>
    <property type="molecule type" value="Genomic_DNA"/>
</dbReference>
<accession>A0A1H1LTY5</accession>
<feature type="transmembrane region" description="Helical" evidence="1">
    <location>
        <begin position="196"/>
        <end position="215"/>
    </location>
</feature>
<evidence type="ECO:0000259" key="2">
    <source>
        <dbReference type="Pfam" id="PF10708"/>
    </source>
</evidence>
<dbReference type="Proteomes" id="UP000181956">
    <property type="component" value="Chromosome I"/>
</dbReference>
<dbReference type="RefSeq" id="WP_083362403.1">
    <property type="nucleotide sequence ID" value="NZ_LT629742.1"/>
</dbReference>
<evidence type="ECO:0000313" key="4">
    <source>
        <dbReference type="Proteomes" id="UP000181956"/>
    </source>
</evidence>
<proteinExistence type="predicted"/>
<feature type="transmembrane region" description="Helical" evidence="1">
    <location>
        <begin position="119"/>
        <end position="142"/>
    </location>
</feature>
<keyword evidence="1" id="KW-1133">Transmembrane helix</keyword>
<sequence length="265" mass="28490">MTLSSPNATLPAAGWYADPQDAAQLRWWDGSQWSTHTSPAPQPTAPARVAPAYGEYVSPAAQAQGAPAYGGRATAAHPSSAQPYSAQPYLAQPYGSQPYSMSAAQPGLGQGAPTTGWQIWAIVLMPLVSLLLLFTWDFRSFLQLVLENPDVSEATLLMNPGYALMTLGSWALAAALIVFAVLDWRWLGQQGYPRRFHWAWAILSSFVYVIGRSIVVKRQAGRGLAPIWVALAVNVITAVAAIVWVFSIIDMFISSTPGFVPGIAS</sequence>
<evidence type="ECO:0000256" key="1">
    <source>
        <dbReference type="SAM" id="Phobius"/>
    </source>
</evidence>
<gene>
    <name evidence="3" type="ORF">SAMN04489834_0221</name>
</gene>
<dbReference type="STRING" id="412690.SAMN04489834_0221"/>
<name>A0A1H1LTY5_9MICO</name>
<dbReference type="Pfam" id="PF10708">
    <property type="entry name" value="DUF2510"/>
    <property type="match status" value="1"/>
</dbReference>
<keyword evidence="1" id="KW-0812">Transmembrane</keyword>
<protein>
    <recommendedName>
        <fullName evidence="2">DUF2510 domain-containing protein</fullName>
    </recommendedName>
</protein>
<organism evidence="3 4">
    <name type="scientific">Microterricola viridarii</name>
    <dbReference type="NCBI Taxonomy" id="412690"/>
    <lineage>
        <taxon>Bacteria</taxon>
        <taxon>Bacillati</taxon>
        <taxon>Actinomycetota</taxon>
        <taxon>Actinomycetes</taxon>
        <taxon>Micrococcales</taxon>
        <taxon>Microbacteriaceae</taxon>
        <taxon>Microterricola</taxon>
    </lineage>
</organism>
<keyword evidence="4" id="KW-1185">Reference proteome</keyword>
<feature type="domain" description="DUF2510" evidence="2">
    <location>
        <begin position="13"/>
        <end position="45"/>
    </location>
</feature>
<dbReference type="AlphaFoldDB" id="A0A1H1LTY5"/>
<reference evidence="4" key="1">
    <citation type="submission" date="2016-10" db="EMBL/GenBank/DDBJ databases">
        <authorList>
            <person name="Varghese N."/>
            <person name="Submissions S."/>
        </authorList>
    </citation>
    <scope>NUCLEOTIDE SEQUENCE [LARGE SCALE GENOMIC DNA]</scope>
    <source>
        <strain evidence="4">DSM 21772</strain>
    </source>
</reference>
<feature type="transmembrane region" description="Helical" evidence="1">
    <location>
        <begin position="162"/>
        <end position="184"/>
    </location>
</feature>
<dbReference type="InterPro" id="IPR018929">
    <property type="entry name" value="DUF2510"/>
</dbReference>
<evidence type="ECO:0000313" key="3">
    <source>
        <dbReference type="EMBL" id="SDR78084.1"/>
    </source>
</evidence>
<keyword evidence="1" id="KW-0472">Membrane</keyword>
<dbReference type="OrthoDB" id="5244233at2"/>